<sequence>MDDVVIDMTDPDTLLAEVRRLKAEISQLHERVELLDRLAHQDVLIDLPNRRGFMRQLEAAIDRVSRYDDSAAMLFVDIDGLKMINDTFGHQAGDHALIQVADMLSQGVRKSDCVARLGGDEFGILLERADEHSAIDTAGRLASMIAGREFCFQGTCLPLSVAIGISVIEPHDQPDAVMARADLAMYRDKAAA</sequence>
<accession>A0ABX6TAG5</accession>
<evidence type="ECO:0000256" key="1">
    <source>
        <dbReference type="ARBA" id="ARBA00012528"/>
    </source>
</evidence>
<evidence type="ECO:0000313" key="5">
    <source>
        <dbReference type="Proteomes" id="UP000516105"/>
    </source>
</evidence>
<dbReference type="Gene3D" id="3.30.70.270">
    <property type="match status" value="1"/>
</dbReference>
<dbReference type="InterPro" id="IPR029787">
    <property type="entry name" value="Nucleotide_cyclase"/>
</dbReference>
<gene>
    <name evidence="4" type="ORF">H9L14_14540</name>
</gene>
<evidence type="ECO:0000313" key="4">
    <source>
        <dbReference type="EMBL" id="QNP45713.1"/>
    </source>
</evidence>
<dbReference type="InterPro" id="IPR000160">
    <property type="entry name" value="GGDEF_dom"/>
</dbReference>
<protein>
    <recommendedName>
        <fullName evidence="1">diguanylate cyclase</fullName>
        <ecNumber evidence="1">2.7.7.65</ecNumber>
    </recommendedName>
</protein>
<dbReference type="InterPro" id="IPR043128">
    <property type="entry name" value="Rev_trsase/Diguanyl_cyclase"/>
</dbReference>
<dbReference type="PROSITE" id="PS50887">
    <property type="entry name" value="GGDEF"/>
    <property type="match status" value="1"/>
</dbReference>
<comment type="catalytic activity">
    <reaction evidence="2">
        <text>2 GTP = 3',3'-c-di-GMP + 2 diphosphate</text>
        <dbReference type="Rhea" id="RHEA:24898"/>
        <dbReference type="ChEBI" id="CHEBI:33019"/>
        <dbReference type="ChEBI" id="CHEBI:37565"/>
        <dbReference type="ChEBI" id="CHEBI:58805"/>
        <dbReference type="EC" id="2.7.7.65"/>
    </reaction>
</comment>
<evidence type="ECO:0000256" key="2">
    <source>
        <dbReference type="ARBA" id="ARBA00034247"/>
    </source>
</evidence>
<dbReference type="PANTHER" id="PTHR45138:SF9">
    <property type="entry name" value="DIGUANYLATE CYCLASE DGCM-RELATED"/>
    <property type="match status" value="1"/>
</dbReference>
<dbReference type="RefSeq" id="WP_187708666.1">
    <property type="nucleotide sequence ID" value="NZ_CP060782.1"/>
</dbReference>
<dbReference type="SUPFAM" id="SSF55073">
    <property type="entry name" value="Nucleotide cyclase"/>
    <property type="match status" value="1"/>
</dbReference>
<dbReference type="CDD" id="cd01949">
    <property type="entry name" value="GGDEF"/>
    <property type="match status" value="1"/>
</dbReference>
<dbReference type="InterPro" id="IPR050469">
    <property type="entry name" value="Diguanylate_Cyclase"/>
</dbReference>
<organism evidence="4 5">
    <name type="scientific">Sphingomonas sediminicola</name>
    <dbReference type="NCBI Taxonomy" id="386874"/>
    <lineage>
        <taxon>Bacteria</taxon>
        <taxon>Pseudomonadati</taxon>
        <taxon>Pseudomonadota</taxon>
        <taxon>Alphaproteobacteria</taxon>
        <taxon>Sphingomonadales</taxon>
        <taxon>Sphingomonadaceae</taxon>
        <taxon>Sphingomonas</taxon>
    </lineage>
</organism>
<dbReference type="Pfam" id="PF00990">
    <property type="entry name" value="GGDEF"/>
    <property type="match status" value="1"/>
</dbReference>
<reference evidence="4 5" key="1">
    <citation type="submission" date="2020-08" db="EMBL/GenBank/DDBJ databases">
        <title>Genome sequence of Sphingomonas sediminicola KACC 15039T.</title>
        <authorList>
            <person name="Hyun D.-W."/>
            <person name="Bae J.-W."/>
        </authorList>
    </citation>
    <scope>NUCLEOTIDE SEQUENCE [LARGE SCALE GENOMIC DNA]</scope>
    <source>
        <strain evidence="4 5">KACC 15039</strain>
    </source>
</reference>
<dbReference type="NCBIfam" id="TIGR00254">
    <property type="entry name" value="GGDEF"/>
    <property type="match status" value="1"/>
</dbReference>
<proteinExistence type="predicted"/>
<dbReference type="PANTHER" id="PTHR45138">
    <property type="entry name" value="REGULATORY COMPONENTS OF SENSORY TRANSDUCTION SYSTEM"/>
    <property type="match status" value="1"/>
</dbReference>
<dbReference type="EC" id="2.7.7.65" evidence="1"/>
<feature type="domain" description="GGDEF" evidence="3">
    <location>
        <begin position="69"/>
        <end position="192"/>
    </location>
</feature>
<dbReference type="EMBL" id="CP060782">
    <property type="protein sequence ID" value="QNP45713.1"/>
    <property type="molecule type" value="Genomic_DNA"/>
</dbReference>
<name>A0ABX6TAG5_9SPHN</name>
<keyword evidence="5" id="KW-1185">Reference proteome</keyword>
<dbReference type="SMART" id="SM00267">
    <property type="entry name" value="GGDEF"/>
    <property type="match status" value="1"/>
</dbReference>
<evidence type="ECO:0000259" key="3">
    <source>
        <dbReference type="PROSITE" id="PS50887"/>
    </source>
</evidence>
<dbReference type="Proteomes" id="UP000516105">
    <property type="component" value="Chromosome"/>
</dbReference>